<name>A0A9D1YDW6_9FIRM</name>
<comment type="similarity">
    <text evidence="13">Belongs to the carbohydrate kinase PfkB family. LacC subfamily.</text>
</comment>
<comment type="pathway">
    <text evidence="12">Carbohydrate metabolism; D-ribose degradation; D-ribose 5-phosphate from beta-D-ribopyranose: step 2/2.</text>
</comment>
<evidence type="ECO:0000256" key="9">
    <source>
        <dbReference type="ARBA" id="ARBA00022842"/>
    </source>
</evidence>
<comment type="caution">
    <text evidence="12">Lacks conserved residue(s) required for the propagation of feature annotation.</text>
</comment>
<evidence type="ECO:0000256" key="10">
    <source>
        <dbReference type="ARBA" id="ARBA00022958"/>
    </source>
</evidence>
<evidence type="ECO:0000256" key="6">
    <source>
        <dbReference type="ARBA" id="ARBA00022741"/>
    </source>
</evidence>
<evidence type="ECO:0000313" key="15">
    <source>
        <dbReference type="EMBL" id="HIY26719.1"/>
    </source>
</evidence>
<dbReference type="GO" id="GO:0005524">
    <property type="term" value="F:ATP binding"/>
    <property type="evidence" value="ECO:0007669"/>
    <property type="project" value="UniProtKB-UniRule"/>
</dbReference>
<dbReference type="GO" id="GO:0005988">
    <property type="term" value="P:lactose metabolic process"/>
    <property type="evidence" value="ECO:0007669"/>
    <property type="project" value="UniProtKB-KW"/>
</dbReference>
<comment type="activity regulation">
    <text evidence="12">Activated by a monovalent cation that binds near, but not in, the active site. The most likely occupant of the site in vivo is potassium. Ion binding induces a conformational change that may alter substrate affinity.</text>
</comment>
<evidence type="ECO:0000313" key="16">
    <source>
        <dbReference type="Proteomes" id="UP000823915"/>
    </source>
</evidence>
<comment type="subunit">
    <text evidence="12">Homodimer.</text>
</comment>
<evidence type="ECO:0000256" key="13">
    <source>
        <dbReference type="PIRNR" id="PIRNR000535"/>
    </source>
</evidence>
<evidence type="ECO:0000256" key="4">
    <source>
        <dbReference type="ARBA" id="ARBA00022679"/>
    </source>
</evidence>
<proteinExistence type="inferred from homology"/>
<comment type="subcellular location">
    <subcellularLocation>
        <location evidence="12">Cytoplasm</location>
    </subcellularLocation>
</comment>
<protein>
    <recommendedName>
        <fullName evidence="3 12">Ribokinase</fullName>
        <shortName evidence="12">RK</shortName>
        <ecNumber evidence="2 12">2.7.1.15</ecNumber>
    </recommendedName>
</protein>
<feature type="binding site" evidence="12">
    <location>
        <position position="287"/>
    </location>
    <ligand>
        <name>K(+)</name>
        <dbReference type="ChEBI" id="CHEBI:29103"/>
    </ligand>
</feature>
<evidence type="ECO:0000256" key="2">
    <source>
        <dbReference type="ARBA" id="ARBA00012035"/>
    </source>
</evidence>
<feature type="binding site" evidence="12">
    <location>
        <position position="140"/>
    </location>
    <ligand>
        <name>substrate</name>
    </ligand>
</feature>
<feature type="binding site" evidence="12">
    <location>
        <position position="284"/>
    </location>
    <ligand>
        <name>K(+)</name>
        <dbReference type="ChEBI" id="CHEBI:29103"/>
    </ligand>
</feature>
<gene>
    <name evidence="12 15" type="primary">rbsK</name>
    <name evidence="15" type="ORF">H9838_06035</name>
</gene>
<dbReference type="Gene3D" id="3.40.1190.20">
    <property type="match status" value="1"/>
</dbReference>
<dbReference type="InterPro" id="IPR002139">
    <property type="entry name" value="Ribo/fructo_kinase"/>
</dbReference>
<dbReference type="SUPFAM" id="SSF53613">
    <property type="entry name" value="Ribokinase-like"/>
    <property type="match status" value="1"/>
</dbReference>
<dbReference type="GO" id="GO:0046872">
    <property type="term" value="F:metal ion binding"/>
    <property type="evidence" value="ECO:0007669"/>
    <property type="project" value="UniProtKB-KW"/>
</dbReference>
<dbReference type="EC" id="2.7.1.15" evidence="2 12"/>
<keyword evidence="12" id="KW-0963">Cytoplasm</keyword>
<comment type="catalytic activity">
    <reaction evidence="13">
        <text>D-tagatofuranose 6-phosphate + ATP = D-tagatofuranose 1,6-bisphosphate + ADP + H(+)</text>
        <dbReference type="Rhea" id="RHEA:12420"/>
        <dbReference type="ChEBI" id="CHEBI:15378"/>
        <dbReference type="ChEBI" id="CHEBI:30616"/>
        <dbReference type="ChEBI" id="CHEBI:58694"/>
        <dbReference type="ChEBI" id="CHEBI:58695"/>
        <dbReference type="ChEBI" id="CHEBI:456216"/>
        <dbReference type="EC" id="2.7.1.144"/>
    </reaction>
</comment>
<keyword evidence="4 12" id="KW-0808">Transferase</keyword>
<evidence type="ECO:0000256" key="8">
    <source>
        <dbReference type="ARBA" id="ARBA00022840"/>
    </source>
</evidence>
<sequence length="309" mass="32454">MKKILVIGSMNLDFVTSVPHMPRVGETVLAQGLELVPGGKGANQAYAIGRLGGRAAMLGCLGQDSFGDRLLENLGKAGVDTRGVERRGEASTSMAVIGVDPQGDNSILVLPGANGLVDRAMVDRHLDLLEGCDILAMQLEIPLDTVAYAAKKAKELGKTVVLDPAPAVPDLPEELYPCLDLIKPNETELSILTGRPFSLETLGDSARLLRQRGARNVLVTLGAEGSYLLEEDGRETRIPGDKTVQAVDTTAAGDSYLAGVCVALSQGKDLPQAAALASAVASLVVTRRGAQTSIPDREEAQALLQQLDP</sequence>
<comment type="cofactor">
    <cofactor evidence="12">
        <name>Mg(2+)</name>
        <dbReference type="ChEBI" id="CHEBI:18420"/>
    </cofactor>
    <text evidence="12">Requires a divalent cation, most likely magnesium in vivo, as an electrophilic catalyst to aid phosphoryl group transfer. It is the chelate of the metal and the nucleotide that is the actual substrate.</text>
</comment>
<dbReference type="GO" id="GO:0009024">
    <property type="term" value="F:tagatose-6-phosphate kinase activity"/>
    <property type="evidence" value="ECO:0007669"/>
    <property type="project" value="UniProtKB-EC"/>
</dbReference>
<keyword evidence="8 12" id="KW-0067">ATP-binding</keyword>
<feature type="binding site" evidence="12">
    <location>
        <position position="293"/>
    </location>
    <ligand>
        <name>K(+)</name>
        <dbReference type="ChEBI" id="CHEBI:29103"/>
    </ligand>
</feature>
<dbReference type="InterPro" id="IPR011877">
    <property type="entry name" value="Ribokinase"/>
</dbReference>
<dbReference type="InterPro" id="IPR011611">
    <property type="entry name" value="PfkB_dom"/>
</dbReference>
<organism evidence="15 16">
    <name type="scientific">Candidatus Acutalibacter pullistercoris</name>
    <dbReference type="NCBI Taxonomy" id="2838418"/>
    <lineage>
        <taxon>Bacteria</taxon>
        <taxon>Bacillati</taxon>
        <taxon>Bacillota</taxon>
        <taxon>Clostridia</taxon>
        <taxon>Eubacteriales</taxon>
        <taxon>Acutalibacteraceae</taxon>
        <taxon>Acutalibacter</taxon>
    </lineage>
</organism>
<dbReference type="InterPro" id="IPR002173">
    <property type="entry name" value="Carboh/pur_kinase_PfkB_CS"/>
</dbReference>
<reference evidence="15" key="2">
    <citation type="submission" date="2021-04" db="EMBL/GenBank/DDBJ databases">
        <authorList>
            <person name="Gilroy R."/>
        </authorList>
    </citation>
    <scope>NUCLEOTIDE SEQUENCE</scope>
    <source>
        <strain evidence="15">1282</strain>
    </source>
</reference>
<keyword evidence="6 12" id="KW-0547">Nucleotide-binding</keyword>
<feature type="binding site" evidence="12">
    <location>
        <position position="250"/>
    </location>
    <ligand>
        <name>K(+)</name>
        <dbReference type="ChEBI" id="CHEBI:29103"/>
    </ligand>
</feature>
<reference evidence="15" key="1">
    <citation type="journal article" date="2021" name="PeerJ">
        <title>Extensive microbial diversity within the chicken gut microbiome revealed by metagenomics and culture.</title>
        <authorList>
            <person name="Gilroy R."/>
            <person name="Ravi A."/>
            <person name="Getino M."/>
            <person name="Pursley I."/>
            <person name="Horton D.L."/>
            <person name="Alikhan N.F."/>
            <person name="Baker D."/>
            <person name="Gharbi K."/>
            <person name="Hall N."/>
            <person name="Watson M."/>
            <person name="Adriaenssens E.M."/>
            <person name="Foster-Nyarko E."/>
            <person name="Jarju S."/>
            <person name="Secka A."/>
            <person name="Antonio M."/>
            <person name="Oren A."/>
            <person name="Chaudhuri R.R."/>
            <person name="La Ragione R."/>
            <person name="Hildebrand F."/>
            <person name="Pallen M.J."/>
        </authorList>
    </citation>
    <scope>NUCLEOTIDE SEQUENCE</scope>
    <source>
        <strain evidence="15">1282</strain>
    </source>
</reference>
<feature type="binding site" evidence="12">
    <location>
        <begin position="39"/>
        <end position="43"/>
    </location>
    <ligand>
        <name>substrate</name>
    </ligand>
</feature>
<dbReference type="HAMAP" id="MF_01987">
    <property type="entry name" value="Ribokinase"/>
    <property type="match status" value="1"/>
</dbReference>
<comment type="caution">
    <text evidence="15">The sequence shown here is derived from an EMBL/GenBank/DDBJ whole genome shotgun (WGS) entry which is preliminary data.</text>
</comment>
<evidence type="ECO:0000256" key="11">
    <source>
        <dbReference type="ARBA" id="ARBA00023277"/>
    </source>
</evidence>
<evidence type="ECO:0000256" key="5">
    <source>
        <dbReference type="ARBA" id="ARBA00022723"/>
    </source>
</evidence>
<comment type="pathway">
    <text evidence="13">Carbohydrate metabolism; D-tagatose 6-phosphate degradation; D-glyceraldehyde 3-phosphate and glycerone phosphate from D-tagatose 6-phosphate: step 1/2.</text>
</comment>
<keyword evidence="13" id="KW-0423">Lactose metabolism</keyword>
<evidence type="ECO:0000256" key="3">
    <source>
        <dbReference type="ARBA" id="ARBA00016943"/>
    </source>
</evidence>
<dbReference type="NCBIfam" id="TIGR02152">
    <property type="entry name" value="D_ribokin_bact"/>
    <property type="match status" value="1"/>
</dbReference>
<keyword evidence="9 12" id="KW-0460">Magnesium</keyword>
<feature type="binding site" evidence="12">
    <location>
        <position position="289"/>
    </location>
    <ligand>
        <name>K(+)</name>
        <dbReference type="ChEBI" id="CHEBI:29103"/>
    </ligand>
</feature>
<keyword evidence="5 12" id="KW-0479">Metal-binding</keyword>
<evidence type="ECO:0000256" key="1">
    <source>
        <dbReference type="ARBA" id="ARBA00005380"/>
    </source>
</evidence>
<dbReference type="EMBL" id="DXDU01000099">
    <property type="protein sequence ID" value="HIY26719.1"/>
    <property type="molecule type" value="Genomic_DNA"/>
</dbReference>
<dbReference type="PROSITE" id="PS00583">
    <property type="entry name" value="PFKB_KINASES_1"/>
    <property type="match status" value="1"/>
</dbReference>
<dbReference type="GO" id="GO:0019303">
    <property type="term" value="P:D-ribose catabolic process"/>
    <property type="evidence" value="ECO:0007669"/>
    <property type="project" value="UniProtKB-UniRule"/>
</dbReference>
<dbReference type="CDD" id="cd01174">
    <property type="entry name" value="ribokinase"/>
    <property type="match status" value="1"/>
</dbReference>
<comment type="function">
    <text evidence="12">Catalyzes the phosphorylation of ribose at O-5 in a reaction requiring ATP and magnesium. The resulting D-ribose-5-phosphate can then be used either for sythesis of nucleotides, histidine, and tryptophan, or as a component of the pentose phosphate pathway.</text>
</comment>
<feature type="binding site" evidence="12">
    <location>
        <position position="254"/>
    </location>
    <ligand>
        <name>substrate</name>
    </ligand>
</feature>
<keyword evidence="11 12" id="KW-0119">Carbohydrate metabolism</keyword>
<feature type="binding site" evidence="12">
    <location>
        <begin position="11"/>
        <end position="13"/>
    </location>
    <ligand>
        <name>substrate</name>
    </ligand>
</feature>
<feature type="binding site" evidence="12">
    <location>
        <begin position="253"/>
        <end position="254"/>
    </location>
    <ligand>
        <name>ATP</name>
        <dbReference type="ChEBI" id="CHEBI:30616"/>
    </ligand>
</feature>
<keyword evidence="10 12" id="KW-0630">Potassium</keyword>
<feature type="binding site" evidence="12">
    <location>
        <position position="185"/>
    </location>
    <ligand>
        <name>ATP</name>
        <dbReference type="ChEBI" id="CHEBI:30616"/>
    </ligand>
</feature>
<dbReference type="PANTHER" id="PTHR10584:SF166">
    <property type="entry name" value="RIBOKINASE"/>
    <property type="match status" value="1"/>
</dbReference>
<comment type="similarity">
    <text evidence="1">Belongs to the carbohydrate kinase pfkB family.</text>
</comment>
<evidence type="ECO:0000256" key="12">
    <source>
        <dbReference type="HAMAP-Rule" id="MF_01987"/>
    </source>
</evidence>
<feature type="binding site" evidence="12">
    <location>
        <position position="248"/>
    </location>
    <ligand>
        <name>K(+)</name>
        <dbReference type="ChEBI" id="CHEBI:29103"/>
    </ligand>
</feature>
<feature type="binding site" evidence="12">
    <location>
        <begin position="220"/>
        <end position="225"/>
    </location>
    <ligand>
        <name>ATP</name>
        <dbReference type="ChEBI" id="CHEBI:30616"/>
    </ligand>
</feature>
<comment type="catalytic activity">
    <reaction evidence="12">
        <text>D-ribose + ATP = D-ribose 5-phosphate + ADP + H(+)</text>
        <dbReference type="Rhea" id="RHEA:13697"/>
        <dbReference type="ChEBI" id="CHEBI:15378"/>
        <dbReference type="ChEBI" id="CHEBI:30616"/>
        <dbReference type="ChEBI" id="CHEBI:47013"/>
        <dbReference type="ChEBI" id="CHEBI:78346"/>
        <dbReference type="ChEBI" id="CHEBI:456216"/>
        <dbReference type="EC" id="2.7.1.15"/>
    </reaction>
</comment>
<dbReference type="InterPro" id="IPR017583">
    <property type="entry name" value="Tagatose/fructose_Pkinase"/>
</dbReference>
<dbReference type="AlphaFoldDB" id="A0A9D1YDW6"/>
<dbReference type="GO" id="GO:0005829">
    <property type="term" value="C:cytosol"/>
    <property type="evidence" value="ECO:0007669"/>
    <property type="project" value="TreeGrafter"/>
</dbReference>
<dbReference type="InterPro" id="IPR029056">
    <property type="entry name" value="Ribokinase-like"/>
</dbReference>
<evidence type="ECO:0000256" key="7">
    <source>
        <dbReference type="ARBA" id="ARBA00022777"/>
    </source>
</evidence>
<evidence type="ECO:0000259" key="14">
    <source>
        <dbReference type="Pfam" id="PF00294"/>
    </source>
</evidence>
<accession>A0A9D1YDW6</accession>
<feature type="domain" description="Carbohydrate kinase PfkB" evidence="14">
    <location>
        <begin position="1"/>
        <end position="296"/>
    </location>
</feature>
<dbReference type="GO" id="GO:0004747">
    <property type="term" value="F:ribokinase activity"/>
    <property type="evidence" value="ECO:0007669"/>
    <property type="project" value="UniProtKB-UniRule"/>
</dbReference>
<dbReference type="Proteomes" id="UP000823915">
    <property type="component" value="Unassembled WGS sequence"/>
</dbReference>
<dbReference type="Pfam" id="PF00294">
    <property type="entry name" value="PfkB"/>
    <property type="match status" value="1"/>
</dbReference>
<dbReference type="PANTHER" id="PTHR10584">
    <property type="entry name" value="SUGAR KINASE"/>
    <property type="match status" value="1"/>
</dbReference>
<comment type="similarity">
    <text evidence="12">Belongs to the carbohydrate kinase PfkB family. Ribokinase subfamily.</text>
</comment>
<dbReference type="PIRSF" id="PIRSF000535">
    <property type="entry name" value="1PFK/6PFK/LacC"/>
    <property type="match status" value="1"/>
</dbReference>
<keyword evidence="7 12" id="KW-0418">Kinase</keyword>
<dbReference type="PRINTS" id="PR00990">
    <property type="entry name" value="RIBOKINASE"/>
</dbReference>
<feature type="active site" description="Proton acceptor" evidence="12">
    <location>
        <position position="254"/>
    </location>
</feature>